<feature type="transmembrane region" description="Helical" evidence="1">
    <location>
        <begin position="42"/>
        <end position="61"/>
    </location>
</feature>
<keyword evidence="3" id="KW-1185">Reference proteome</keyword>
<keyword evidence="1" id="KW-0812">Transmembrane</keyword>
<reference evidence="2 3" key="1">
    <citation type="submission" date="2015-06" db="EMBL/GenBank/DDBJ databases">
        <title>Draft genome of the moderately acidophilic sulfate reducer Candidatus Desulfosporosinus acididurans strain M1.</title>
        <authorList>
            <person name="Poehlein A."/>
            <person name="Petzsch P."/>
            <person name="Johnson B.D."/>
            <person name="Schloemann M."/>
            <person name="Daniel R."/>
            <person name="Muehling M."/>
        </authorList>
    </citation>
    <scope>NUCLEOTIDE SEQUENCE [LARGE SCALE GENOMIC DNA]</scope>
    <source>
        <strain evidence="2 3">M1</strain>
    </source>
</reference>
<organism evidence="2 3">
    <name type="scientific">Desulfosporosinus acididurans</name>
    <dbReference type="NCBI Taxonomy" id="476652"/>
    <lineage>
        <taxon>Bacteria</taxon>
        <taxon>Bacillati</taxon>
        <taxon>Bacillota</taxon>
        <taxon>Clostridia</taxon>
        <taxon>Eubacteriales</taxon>
        <taxon>Desulfitobacteriaceae</taxon>
        <taxon>Desulfosporosinus</taxon>
    </lineage>
</organism>
<gene>
    <name evidence="2" type="ORF">DEAC_c42940</name>
</gene>
<feature type="transmembrane region" description="Helical" evidence="1">
    <location>
        <begin position="73"/>
        <end position="95"/>
    </location>
</feature>
<dbReference type="EMBL" id="LDZY01000025">
    <property type="protein sequence ID" value="KLU63802.1"/>
    <property type="molecule type" value="Genomic_DNA"/>
</dbReference>
<evidence type="ECO:0000313" key="2">
    <source>
        <dbReference type="EMBL" id="KLU63802.1"/>
    </source>
</evidence>
<dbReference type="PATRIC" id="fig|476652.3.peg.4547"/>
<evidence type="ECO:0000256" key="1">
    <source>
        <dbReference type="SAM" id="Phobius"/>
    </source>
</evidence>
<dbReference type="RefSeq" id="WP_047812056.1">
    <property type="nucleotide sequence ID" value="NZ_LDZY01000025.1"/>
</dbReference>
<evidence type="ECO:0000313" key="3">
    <source>
        <dbReference type="Proteomes" id="UP000036356"/>
    </source>
</evidence>
<comment type="caution">
    <text evidence="2">The sequence shown here is derived from an EMBL/GenBank/DDBJ whole genome shotgun (WGS) entry which is preliminary data.</text>
</comment>
<dbReference type="Proteomes" id="UP000036356">
    <property type="component" value="Unassembled WGS sequence"/>
</dbReference>
<keyword evidence="1" id="KW-1133">Transmembrane helix</keyword>
<feature type="transmembrane region" description="Helical" evidence="1">
    <location>
        <begin position="6"/>
        <end position="30"/>
    </location>
</feature>
<keyword evidence="1" id="KW-0472">Membrane</keyword>
<protein>
    <submittedName>
        <fullName evidence="2">Uncharacterized protein</fullName>
    </submittedName>
</protein>
<dbReference type="AlphaFoldDB" id="A0A0J1FK42"/>
<name>A0A0J1FK42_9FIRM</name>
<proteinExistence type="predicted"/>
<accession>A0A0J1FK42</accession>
<sequence length="174" mass="20066">MGQLIYYSTITGLCTFSVEAIILISSFETVDSTILNGGKRRFVDFVRVMLLVLGISLVLYLRRDLRMENIYAYGFTFVMGLLLTIAMYLIALWIMSNISLGKNYFIEDEEYGKLYLIKNSDERFIFITKKYMLLADQPKVTDSKIVLLKGQLDIKQKKLHSEPKKLTLSYKEAA</sequence>